<proteinExistence type="predicted"/>
<feature type="region of interest" description="Disordered" evidence="1">
    <location>
        <begin position="31"/>
        <end position="51"/>
    </location>
</feature>
<accession>A0A1I8ADR8</accession>
<evidence type="ECO:0000256" key="1">
    <source>
        <dbReference type="SAM" id="MobiDB-lite"/>
    </source>
</evidence>
<evidence type="ECO:0000313" key="3">
    <source>
        <dbReference type="WBParaSite" id="L893_g4406.t1"/>
    </source>
</evidence>
<organism evidence="2 3">
    <name type="scientific">Steinernema glaseri</name>
    <dbReference type="NCBI Taxonomy" id="37863"/>
    <lineage>
        <taxon>Eukaryota</taxon>
        <taxon>Metazoa</taxon>
        <taxon>Ecdysozoa</taxon>
        <taxon>Nematoda</taxon>
        <taxon>Chromadorea</taxon>
        <taxon>Rhabditida</taxon>
        <taxon>Tylenchina</taxon>
        <taxon>Panagrolaimomorpha</taxon>
        <taxon>Strongyloidoidea</taxon>
        <taxon>Steinernematidae</taxon>
        <taxon>Steinernema</taxon>
    </lineage>
</organism>
<sequence>LLVLTTEGYFFVYQYDDELASLELVSQRRFGEEEGGEAQEVESDLSTEDDQ</sequence>
<protein>
    <submittedName>
        <fullName evidence="3">Sen15 domain-containing protein</fullName>
    </submittedName>
</protein>
<keyword evidence="2" id="KW-1185">Reference proteome</keyword>
<dbReference type="Proteomes" id="UP000095287">
    <property type="component" value="Unplaced"/>
</dbReference>
<dbReference type="AlphaFoldDB" id="A0A1I8ADR8"/>
<dbReference type="WBParaSite" id="L893_g4406.t1">
    <property type="protein sequence ID" value="L893_g4406.t1"/>
    <property type="gene ID" value="L893_g4406"/>
</dbReference>
<evidence type="ECO:0000313" key="2">
    <source>
        <dbReference type="Proteomes" id="UP000095287"/>
    </source>
</evidence>
<feature type="compositionally biased region" description="Acidic residues" evidence="1">
    <location>
        <begin position="33"/>
        <end position="51"/>
    </location>
</feature>
<reference evidence="3" key="1">
    <citation type="submission" date="2016-11" db="UniProtKB">
        <authorList>
            <consortium name="WormBaseParasite"/>
        </authorList>
    </citation>
    <scope>IDENTIFICATION</scope>
</reference>
<name>A0A1I8ADR8_9BILA</name>